<dbReference type="EMBL" id="JAYMGO010000008">
    <property type="protein sequence ID" value="KAL1270056.1"/>
    <property type="molecule type" value="Genomic_DNA"/>
</dbReference>
<protein>
    <submittedName>
        <fullName evidence="1">Uncharacterized protein</fullName>
    </submittedName>
</protein>
<evidence type="ECO:0000313" key="2">
    <source>
        <dbReference type="Proteomes" id="UP001558613"/>
    </source>
</evidence>
<keyword evidence="2" id="KW-1185">Reference proteome</keyword>
<name>A0ABR3MZI0_9TELE</name>
<reference evidence="1 2" key="1">
    <citation type="submission" date="2023-09" db="EMBL/GenBank/DDBJ databases">
        <authorList>
            <person name="Wang M."/>
        </authorList>
    </citation>
    <scope>NUCLEOTIDE SEQUENCE [LARGE SCALE GENOMIC DNA]</scope>
    <source>
        <strain evidence="1">GT-2023</strain>
        <tissue evidence="1">Liver</tissue>
    </source>
</reference>
<sequence>MRTPVPLHSCPPTASIETAPFLRLAVTEPSERERLCRGKQDERIWREERRHAPPSPCFKWQAREKLTYGGTRRELTNILWR</sequence>
<organism evidence="1 2">
    <name type="scientific">Cirrhinus molitorella</name>
    <name type="common">mud carp</name>
    <dbReference type="NCBI Taxonomy" id="172907"/>
    <lineage>
        <taxon>Eukaryota</taxon>
        <taxon>Metazoa</taxon>
        <taxon>Chordata</taxon>
        <taxon>Craniata</taxon>
        <taxon>Vertebrata</taxon>
        <taxon>Euteleostomi</taxon>
        <taxon>Actinopterygii</taxon>
        <taxon>Neopterygii</taxon>
        <taxon>Teleostei</taxon>
        <taxon>Ostariophysi</taxon>
        <taxon>Cypriniformes</taxon>
        <taxon>Cyprinidae</taxon>
        <taxon>Labeoninae</taxon>
        <taxon>Labeonini</taxon>
        <taxon>Cirrhinus</taxon>
    </lineage>
</organism>
<evidence type="ECO:0000313" key="1">
    <source>
        <dbReference type="EMBL" id="KAL1270056.1"/>
    </source>
</evidence>
<proteinExistence type="predicted"/>
<accession>A0ABR3MZI0</accession>
<gene>
    <name evidence="1" type="ORF">QQF64_032345</name>
</gene>
<dbReference type="Proteomes" id="UP001558613">
    <property type="component" value="Unassembled WGS sequence"/>
</dbReference>
<comment type="caution">
    <text evidence="1">The sequence shown here is derived from an EMBL/GenBank/DDBJ whole genome shotgun (WGS) entry which is preliminary data.</text>
</comment>